<comment type="caution">
    <text evidence="7">The sequence shown here is derived from an EMBL/GenBank/DDBJ whole genome shotgun (WGS) entry which is preliminary data.</text>
</comment>
<dbReference type="PANTHER" id="PTHR30346:SF29">
    <property type="entry name" value="LYSR SUBSTRATE-BINDING"/>
    <property type="match status" value="1"/>
</dbReference>
<evidence type="ECO:0000256" key="5">
    <source>
        <dbReference type="SAM" id="MobiDB-lite"/>
    </source>
</evidence>
<dbReference type="Proteomes" id="UP001320766">
    <property type="component" value="Unassembled WGS sequence"/>
</dbReference>
<comment type="similarity">
    <text evidence="1">Belongs to the LysR transcriptional regulatory family.</text>
</comment>
<dbReference type="SUPFAM" id="SSF46785">
    <property type="entry name" value="Winged helix' DNA-binding domain"/>
    <property type="match status" value="1"/>
</dbReference>
<dbReference type="PRINTS" id="PR00039">
    <property type="entry name" value="HTHLYSR"/>
</dbReference>
<dbReference type="InterPro" id="IPR000847">
    <property type="entry name" value="LysR_HTH_N"/>
</dbReference>
<dbReference type="SUPFAM" id="SSF53850">
    <property type="entry name" value="Periplasmic binding protein-like II"/>
    <property type="match status" value="2"/>
</dbReference>
<dbReference type="InterPro" id="IPR005119">
    <property type="entry name" value="LysR_subst-bd"/>
</dbReference>
<feature type="compositionally biased region" description="Basic and acidic residues" evidence="5">
    <location>
        <begin position="188"/>
        <end position="225"/>
    </location>
</feature>
<feature type="region of interest" description="Disordered" evidence="5">
    <location>
        <begin position="174"/>
        <end position="225"/>
    </location>
</feature>
<evidence type="ECO:0000256" key="4">
    <source>
        <dbReference type="ARBA" id="ARBA00023163"/>
    </source>
</evidence>
<feature type="domain" description="HTH lysR-type" evidence="6">
    <location>
        <begin position="7"/>
        <end position="64"/>
    </location>
</feature>
<dbReference type="PANTHER" id="PTHR30346">
    <property type="entry name" value="TRANSCRIPTIONAL DUAL REGULATOR HCAR-RELATED"/>
    <property type="match status" value="1"/>
</dbReference>
<dbReference type="PROSITE" id="PS50931">
    <property type="entry name" value="HTH_LYSR"/>
    <property type="match status" value="1"/>
</dbReference>
<dbReference type="Gene3D" id="3.40.190.10">
    <property type="entry name" value="Periplasmic binding protein-like II"/>
    <property type="match status" value="3"/>
</dbReference>
<dbReference type="Pfam" id="PF03466">
    <property type="entry name" value="LysR_substrate"/>
    <property type="match status" value="2"/>
</dbReference>
<reference evidence="7 8" key="1">
    <citation type="submission" date="2022-06" db="EMBL/GenBank/DDBJ databases">
        <title>Sequencing the genomes of 1000 actinobacteria strains.</title>
        <authorList>
            <person name="Klenk H.-P."/>
        </authorList>
    </citation>
    <scope>NUCLEOTIDE SEQUENCE [LARGE SCALE GENOMIC DNA]</scope>
    <source>
        <strain evidence="7 8">DSM 44170</strain>
    </source>
</reference>
<dbReference type="InterPro" id="IPR036390">
    <property type="entry name" value="WH_DNA-bd_sf"/>
</dbReference>
<dbReference type="InterPro" id="IPR036388">
    <property type="entry name" value="WH-like_DNA-bd_sf"/>
</dbReference>
<dbReference type="EMBL" id="JAMZEC010000001">
    <property type="protein sequence ID" value="MCP2350565.1"/>
    <property type="molecule type" value="Genomic_DNA"/>
</dbReference>
<keyword evidence="3 7" id="KW-0238">DNA-binding</keyword>
<name>A0ABT1K989_9ACTN</name>
<evidence type="ECO:0000256" key="3">
    <source>
        <dbReference type="ARBA" id="ARBA00023125"/>
    </source>
</evidence>
<evidence type="ECO:0000313" key="7">
    <source>
        <dbReference type="EMBL" id="MCP2350565.1"/>
    </source>
</evidence>
<gene>
    <name evidence="7" type="ORF">HD595_006687</name>
</gene>
<keyword evidence="8" id="KW-1185">Reference proteome</keyword>
<proteinExistence type="inferred from homology"/>
<evidence type="ECO:0000256" key="1">
    <source>
        <dbReference type="ARBA" id="ARBA00009437"/>
    </source>
</evidence>
<dbReference type="GO" id="GO:0003677">
    <property type="term" value="F:DNA binding"/>
    <property type="evidence" value="ECO:0007669"/>
    <property type="project" value="UniProtKB-KW"/>
</dbReference>
<keyword evidence="4" id="KW-0804">Transcription</keyword>
<dbReference type="Gene3D" id="1.10.10.10">
    <property type="entry name" value="Winged helix-like DNA-binding domain superfamily/Winged helix DNA-binding domain"/>
    <property type="match status" value="1"/>
</dbReference>
<evidence type="ECO:0000259" key="6">
    <source>
        <dbReference type="PROSITE" id="PS50931"/>
    </source>
</evidence>
<sequence>MTDANTLDTATLRLFDEVARNGSITAAAELLGYTQSAVSRRVAALERAAGGPLFERLARGVRLTPAGRALHRHAVAVLDRLERAGEELSAIHGGNGGTLRVGAFATANVDLVPGTLRHFARVRPRVEPRVIEGLTSRLVERLQAGSLDIAVISDYPAGLPAGFTLRAYAPEDLVPEDVAPPGRVPEAPARDAARDPAREAARDTARDTAPDTARDAARRRGDAEDGAGRAVLLREDPLLVALPREHPLAREDSVDLRELAGEAWIEAAPRGQPTLLTAACAAAGFTPRGGLRVAEWTGKFGFVAAGLGITLVPELAARGVPPSIVLRPLRGTAPARKVYAVVPANPLPAALEFLRLLGQWEPCTTPSPT</sequence>
<dbReference type="Pfam" id="PF00126">
    <property type="entry name" value="HTH_1"/>
    <property type="match status" value="1"/>
</dbReference>
<evidence type="ECO:0000313" key="8">
    <source>
        <dbReference type="Proteomes" id="UP001320766"/>
    </source>
</evidence>
<evidence type="ECO:0000256" key="2">
    <source>
        <dbReference type="ARBA" id="ARBA00023015"/>
    </source>
</evidence>
<accession>A0ABT1K989</accession>
<protein>
    <submittedName>
        <fullName evidence="7">DNA-binding transcriptional LysR family regulator</fullName>
    </submittedName>
</protein>
<keyword evidence="2" id="KW-0805">Transcription regulation</keyword>
<dbReference type="RefSeq" id="WP_253776045.1">
    <property type="nucleotide sequence ID" value="NZ_BAAAVE010000017.1"/>
</dbReference>
<organism evidence="7 8">
    <name type="scientific">Nonomuraea roseoviolacea subsp. carminata</name>
    <dbReference type="NCBI Taxonomy" id="160689"/>
    <lineage>
        <taxon>Bacteria</taxon>
        <taxon>Bacillati</taxon>
        <taxon>Actinomycetota</taxon>
        <taxon>Actinomycetes</taxon>
        <taxon>Streptosporangiales</taxon>
        <taxon>Streptosporangiaceae</taxon>
        <taxon>Nonomuraea</taxon>
    </lineage>
</organism>